<evidence type="ECO:0000313" key="3">
    <source>
        <dbReference type="Proteomes" id="UP000011064"/>
    </source>
</evidence>
<dbReference type="Pfam" id="PF12511">
    <property type="entry name" value="DUF3716"/>
    <property type="match status" value="1"/>
</dbReference>
<organism evidence="2 3">
    <name type="scientific">Pseudogymnoascus destructans (strain ATCC MYA-4855 / 20631-21)</name>
    <name type="common">Bat white-nose syndrome fungus</name>
    <name type="synonym">Geomyces destructans</name>
    <dbReference type="NCBI Taxonomy" id="658429"/>
    <lineage>
        <taxon>Eukaryota</taxon>
        <taxon>Fungi</taxon>
        <taxon>Dikarya</taxon>
        <taxon>Ascomycota</taxon>
        <taxon>Pezizomycotina</taxon>
        <taxon>Leotiomycetes</taxon>
        <taxon>Thelebolales</taxon>
        <taxon>Thelebolaceae</taxon>
        <taxon>Pseudogymnoascus</taxon>
    </lineage>
</organism>
<name>L8G8T0_PSED2</name>
<protein>
    <submittedName>
        <fullName evidence="2">Uncharacterized protein</fullName>
    </submittedName>
</protein>
<evidence type="ECO:0000313" key="2">
    <source>
        <dbReference type="EMBL" id="ELR09492.1"/>
    </source>
</evidence>
<keyword evidence="3" id="KW-1185">Reference proteome</keyword>
<feature type="region of interest" description="Disordered" evidence="1">
    <location>
        <begin position="1"/>
        <end position="41"/>
    </location>
</feature>
<dbReference type="VEuPathDB" id="FungiDB:GMDG_00674"/>
<feature type="compositionally biased region" description="Low complexity" evidence="1">
    <location>
        <begin position="1"/>
        <end position="21"/>
    </location>
</feature>
<dbReference type="Proteomes" id="UP000011064">
    <property type="component" value="Unassembled WGS sequence"/>
</dbReference>
<dbReference type="InParanoid" id="L8G8T0"/>
<dbReference type="HOGENOM" id="CLU_1603462_0_0_1"/>
<gene>
    <name evidence="2" type="ORF">GMDG_00674</name>
</gene>
<proteinExistence type="predicted"/>
<reference evidence="3" key="1">
    <citation type="submission" date="2010-09" db="EMBL/GenBank/DDBJ databases">
        <title>The genome sequence of Geomyces destructans 20631-21.</title>
        <authorList>
            <consortium name="The Broad Institute Genome Sequencing Platform"/>
            <person name="Cuomo C.A."/>
            <person name="Blehert D.S."/>
            <person name="Lorch J.M."/>
            <person name="Young S.K."/>
            <person name="Zeng Q."/>
            <person name="Gargeya S."/>
            <person name="Fitzgerald M."/>
            <person name="Haas B."/>
            <person name="Abouelleil A."/>
            <person name="Alvarado L."/>
            <person name="Arachchi H.M."/>
            <person name="Berlin A."/>
            <person name="Brown A."/>
            <person name="Chapman S.B."/>
            <person name="Chen Z."/>
            <person name="Dunbar C."/>
            <person name="Freedman E."/>
            <person name="Gearin G."/>
            <person name="Gellesch M."/>
            <person name="Goldberg J."/>
            <person name="Griggs A."/>
            <person name="Gujja S."/>
            <person name="Heiman D."/>
            <person name="Howarth C."/>
            <person name="Larson L."/>
            <person name="Lui A."/>
            <person name="MacDonald P.J.P."/>
            <person name="Montmayeur A."/>
            <person name="Murphy C."/>
            <person name="Neiman D."/>
            <person name="Pearson M."/>
            <person name="Priest M."/>
            <person name="Roberts A."/>
            <person name="Saif S."/>
            <person name="Shea T."/>
            <person name="Shenoy N."/>
            <person name="Sisk P."/>
            <person name="Stolte C."/>
            <person name="Sykes S."/>
            <person name="Wortman J."/>
            <person name="Nusbaum C."/>
            <person name="Birren B."/>
        </authorList>
    </citation>
    <scope>NUCLEOTIDE SEQUENCE [LARGE SCALE GENOMIC DNA]</scope>
    <source>
        <strain evidence="3">ATCC MYA-4855 / 20631-21</strain>
    </source>
</reference>
<feature type="compositionally biased region" description="Pro residues" evidence="1">
    <location>
        <begin position="28"/>
        <end position="41"/>
    </location>
</feature>
<dbReference type="EMBL" id="GL573175">
    <property type="protein sequence ID" value="ELR09492.1"/>
    <property type="molecule type" value="Genomic_DNA"/>
</dbReference>
<dbReference type="AlphaFoldDB" id="L8G8T0"/>
<sequence length="166" mass="17336">MTPTLTPTTLDLPRAAAAPTASNEPMGASPPAPTPPQPPIRPRLRLRALQQMALQLLRSSLLEEPRHSRALAAVALPDACHLEFHALDSSDPPNLVRMQNLEAAIGFTVGDLVQPPCTDCAAGYSQFAGCVRVEGLLHGSCTNCHFGGEGACCSLRASVVPLGPVG</sequence>
<dbReference type="InterPro" id="IPR022190">
    <property type="entry name" value="DUF3716"/>
</dbReference>
<accession>L8G8T0</accession>
<evidence type="ECO:0000256" key="1">
    <source>
        <dbReference type="SAM" id="MobiDB-lite"/>
    </source>
</evidence>
<dbReference type="OrthoDB" id="4338738at2759"/>